<feature type="region of interest" description="Disordered" evidence="1">
    <location>
        <begin position="57"/>
        <end position="81"/>
    </location>
</feature>
<keyword evidence="2" id="KW-0472">Membrane</keyword>
<dbReference type="WBParaSite" id="MCU_007288-RA">
    <property type="protein sequence ID" value="MCU_007288-RA"/>
    <property type="gene ID" value="MCU_007288"/>
</dbReference>
<organism evidence="3">
    <name type="scientific">Mesocestoides corti</name>
    <name type="common">Flatworm</name>
    <dbReference type="NCBI Taxonomy" id="53468"/>
    <lineage>
        <taxon>Eukaryota</taxon>
        <taxon>Metazoa</taxon>
        <taxon>Spiralia</taxon>
        <taxon>Lophotrochozoa</taxon>
        <taxon>Platyhelminthes</taxon>
        <taxon>Cestoda</taxon>
        <taxon>Eucestoda</taxon>
        <taxon>Cyclophyllidea</taxon>
        <taxon>Mesocestoididae</taxon>
        <taxon>Mesocestoides</taxon>
    </lineage>
</organism>
<evidence type="ECO:0000313" key="3">
    <source>
        <dbReference type="WBParaSite" id="MCU_007288-RA"/>
    </source>
</evidence>
<protein>
    <submittedName>
        <fullName evidence="3">Uncharacterized protein</fullName>
    </submittedName>
</protein>
<reference evidence="3" key="1">
    <citation type="submission" date="2019-11" db="UniProtKB">
        <authorList>
            <consortium name="WormBaseParasite"/>
        </authorList>
    </citation>
    <scope>IDENTIFICATION</scope>
</reference>
<sequence>MSSVVAFNAPPTLFSLHRQCPLMYPIIVVKLIPINMLILGHLQHILLPSCRLFPPSRARARSDPPYSRYRRPDTSFGHPSSPYCRSCPHTSNPSLALRAVLFPAGSTANEISRTSPFKSLADSSMLK</sequence>
<evidence type="ECO:0000256" key="1">
    <source>
        <dbReference type="SAM" id="MobiDB-lite"/>
    </source>
</evidence>
<proteinExistence type="predicted"/>
<evidence type="ECO:0000256" key="2">
    <source>
        <dbReference type="SAM" id="Phobius"/>
    </source>
</evidence>
<accession>A0A5K3FCU5</accession>
<keyword evidence="2" id="KW-0812">Transmembrane</keyword>
<name>A0A5K3FCU5_MESCO</name>
<dbReference type="AlphaFoldDB" id="A0A5K3FCU5"/>
<keyword evidence="2" id="KW-1133">Transmembrane helix</keyword>
<feature type="transmembrane region" description="Helical" evidence="2">
    <location>
        <begin position="22"/>
        <end position="42"/>
    </location>
</feature>